<evidence type="ECO:0000259" key="2">
    <source>
        <dbReference type="Pfam" id="PF10433"/>
    </source>
</evidence>
<dbReference type="PANTHER" id="PTHR10644">
    <property type="entry name" value="DNA REPAIR/RNA PROCESSING CPSF FAMILY"/>
    <property type="match status" value="1"/>
</dbReference>
<dbReference type="STRING" id="6689.A0A3R7MBW7"/>
<name>A0A3R7MBW7_PENVA</name>
<feature type="domain" description="RSE1/DDB1/CPSF1 first beta-propeller" evidence="2">
    <location>
        <begin position="14"/>
        <end position="138"/>
    </location>
</feature>
<feature type="region of interest" description="Disordered" evidence="1">
    <location>
        <begin position="788"/>
        <end position="819"/>
    </location>
</feature>
<feature type="region of interest" description="Disordered" evidence="1">
    <location>
        <begin position="607"/>
        <end position="641"/>
    </location>
</feature>
<sequence>MYLYNLTLQRASGITHAVHGNFSGTRTQELVVSRGRSLELLRPDPNTGKVHTILTTDIFGVIRSLMAFRLTGGNKDYVVVGSDSGRITILEYSQAKNQFERIHMETFGKSGCRRIVPGQYLAIDPKGRAVMIGAVEKQNQKRMAEGSGSEWDDDVTSAYLKGASSISPPPRMDLKDFIDSSNKFFVRFPIETARVKTLVKAGRDPGEAERFVNSAYPVLHERCLPLYAAFLRHKESHGTDEEKALYAGMDVVGLVERLLRKRPATFFARGDQYLLRDGTRGAGGFERIGTPQEAPPLLLRDYLSYDEMKLSALLAVSSRSFFVNDGSRQTRRGGAPGSFQASGVIVGMVGARLKRKGLMEWQDCLVTPDQNTEARGYGARAAPAQLQAVWARLWGRALPTWREADARDEGFLRVSKNMLLNVGVYKARMRLTAEVLLAEAGARAAAEGLKAYVHVVGLGLGVWRASKDQDALFADAWGEALQAAPSTAHVAHVDFSWIGADTCLGVRDGQLFPGTQVTIHFSRRALHDPVPAGTTLVVSYAWDGNALPGNEYWVGKLSSTGDGAAACSSQVAELHNAHINANVSGANLHVAGPWGVVHVAEYARRSLSHSAKRARRSPSSPPPLPSPPPQGKLRSLPSVASAVKGEGPAAAAVEGSEINFRDSYPQTSARISHPIYADLESLEDHETSQFSLGCRAGDVDAPPASKTFRRDLGGALPSRPQLDKLHQRHVSAAVCPAPFTHYPISARQSGLTRLLYPITCSTEDFGEVSAQGKGVAIWHLGTGETKRFSPLRGRQTLSKPVSGHSPSASALPAPPPAPYLRSSIVQEAEMSETRLPDLCHF</sequence>
<evidence type="ECO:0000313" key="3">
    <source>
        <dbReference type="EMBL" id="ROT78547.1"/>
    </source>
</evidence>
<dbReference type="OrthoDB" id="6357136at2759"/>
<dbReference type="InterPro" id="IPR032063">
    <property type="entry name" value="MavL-like"/>
</dbReference>
<reference evidence="3 4" key="1">
    <citation type="submission" date="2018-04" db="EMBL/GenBank/DDBJ databases">
        <authorList>
            <person name="Zhang X."/>
            <person name="Yuan J."/>
            <person name="Li F."/>
            <person name="Xiang J."/>
        </authorList>
    </citation>
    <scope>NUCLEOTIDE SEQUENCE [LARGE SCALE GENOMIC DNA]</scope>
    <source>
        <tissue evidence="3">Muscle</tissue>
    </source>
</reference>
<dbReference type="InterPro" id="IPR015943">
    <property type="entry name" value="WD40/YVTN_repeat-like_dom_sf"/>
</dbReference>
<feature type="compositionally biased region" description="Basic residues" evidence="1">
    <location>
        <begin position="607"/>
        <end position="616"/>
    </location>
</feature>
<dbReference type="AlphaFoldDB" id="A0A3R7MBW7"/>
<dbReference type="InterPro" id="IPR050358">
    <property type="entry name" value="RSE1/DDB1/CFT1"/>
</dbReference>
<dbReference type="EMBL" id="QCYY01001367">
    <property type="protein sequence ID" value="ROT78547.1"/>
    <property type="molecule type" value="Genomic_DNA"/>
</dbReference>
<dbReference type="Pfam" id="PF10433">
    <property type="entry name" value="Beta-prop_RSE1_1st"/>
    <property type="match status" value="1"/>
</dbReference>
<dbReference type="Gene3D" id="2.130.10.10">
    <property type="entry name" value="YVTN repeat-like/Quinoprotein amine dehydrogenase"/>
    <property type="match status" value="1"/>
</dbReference>
<feature type="compositionally biased region" description="Pro residues" evidence="1">
    <location>
        <begin position="619"/>
        <end position="630"/>
    </location>
</feature>
<evidence type="ECO:0000313" key="4">
    <source>
        <dbReference type="Proteomes" id="UP000283509"/>
    </source>
</evidence>
<reference evidence="3 4" key="2">
    <citation type="submission" date="2019-01" db="EMBL/GenBank/DDBJ databases">
        <title>The decoding of complex shrimp genome reveals the adaptation for benthos swimmer, frequently molting mechanism and breeding impact on genome.</title>
        <authorList>
            <person name="Sun Y."/>
            <person name="Gao Y."/>
            <person name="Yu Y."/>
        </authorList>
    </citation>
    <scope>NUCLEOTIDE SEQUENCE [LARGE SCALE GENOMIC DNA]</scope>
    <source>
        <tissue evidence="3">Muscle</tissue>
    </source>
</reference>
<gene>
    <name evidence="3" type="ORF">C7M84_002752</name>
</gene>
<keyword evidence="4" id="KW-1185">Reference proteome</keyword>
<evidence type="ECO:0000256" key="1">
    <source>
        <dbReference type="SAM" id="MobiDB-lite"/>
    </source>
</evidence>
<organism evidence="3 4">
    <name type="scientific">Penaeus vannamei</name>
    <name type="common">Whiteleg shrimp</name>
    <name type="synonym">Litopenaeus vannamei</name>
    <dbReference type="NCBI Taxonomy" id="6689"/>
    <lineage>
        <taxon>Eukaryota</taxon>
        <taxon>Metazoa</taxon>
        <taxon>Ecdysozoa</taxon>
        <taxon>Arthropoda</taxon>
        <taxon>Crustacea</taxon>
        <taxon>Multicrustacea</taxon>
        <taxon>Malacostraca</taxon>
        <taxon>Eumalacostraca</taxon>
        <taxon>Eucarida</taxon>
        <taxon>Decapoda</taxon>
        <taxon>Dendrobranchiata</taxon>
        <taxon>Penaeoidea</taxon>
        <taxon>Penaeidae</taxon>
        <taxon>Penaeus</taxon>
    </lineage>
</organism>
<protein>
    <recommendedName>
        <fullName evidence="2">RSE1/DDB1/CPSF1 first beta-propeller domain-containing protein</fullName>
    </recommendedName>
</protein>
<dbReference type="Pfam" id="PF16062">
    <property type="entry name" value="MavL-like"/>
    <property type="match status" value="1"/>
</dbReference>
<proteinExistence type="predicted"/>
<dbReference type="Proteomes" id="UP000283509">
    <property type="component" value="Unassembled WGS sequence"/>
</dbReference>
<comment type="caution">
    <text evidence="3">The sequence shown here is derived from an EMBL/GenBank/DDBJ whole genome shotgun (WGS) entry which is preliminary data.</text>
</comment>
<accession>A0A3R7MBW7</accession>
<dbReference type="InterPro" id="IPR018846">
    <property type="entry name" value="Beta-prop_RSE1/DDB1/CPSF1_1st"/>
</dbReference>